<reference evidence="1 2" key="1">
    <citation type="journal article" date="2019" name="Sci. Rep.">
        <title>Orb-weaving spider Araneus ventricosus genome elucidates the spidroin gene catalogue.</title>
        <authorList>
            <person name="Kono N."/>
            <person name="Nakamura H."/>
            <person name="Ohtoshi R."/>
            <person name="Moran D.A.P."/>
            <person name="Shinohara A."/>
            <person name="Yoshida Y."/>
            <person name="Fujiwara M."/>
            <person name="Mori M."/>
            <person name="Tomita M."/>
            <person name="Arakawa K."/>
        </authorList>
    </citation>
    <scope>NUCLEOTIDE SEQUENCE [LARGE SCALE GENOMIC DNA]</scope>
</reference>
<organism evidence="1 2">
    <name type="scientific">Araneus ventricosus</name>
    <name type="common">Orbweaver spider</name>
    <name type="synonym">Epeira ventricosa</name>
    <dbReference type="NCBI Taxonomy" id="182803"/>
    <lineage>
        <taxon>Eukaryota</taxon>
        <taxon>Metazoa</taxon>
        <taxon>Ecdysozoa</taxon>
        <taxon>Arthropoda</taxon>
        <taxon>Chelicerata</taxon>
        <taxon>Arachnida</taxon>
        <taxon>Araneae</taxon>
        <taxon>Araneomorphae</taxon>
        <taxon>Entelegynae</taxon>
        <taxon>Araneoidea</taxon>
        <taxon>Araneidae</taxon>
        <taxon>Araneus</taxon>
    </lineage>
</organism>
<evidence type="ECO:0000313" key="2">
    <source>
        <dbReference type="Proteomes" id="UP000499080"/>
    </source>
</evidence>
<dbReference type="AlphaFoldDB" id="A0A4Y2R2T8"/>
<keyword evidence="2" id="KW-1185">Reference proteome</keyword>
<protein>
    <submittedName>
        <fullName evidence="1">Uncharacterized protein</fullName>
    </submittedName>
</protein>
<proteinExistence type="predicted"/>
<accession>A0A4Y2R2T8</accession>
<gene>
    <name evidence="1" type="ORF">AVEN_9317_1</name>
</gene>
<sequence length="143" mass="16055">MWGRALLCWKTSSGNDDKKWQHSRFNHNSDMHIYSQGAWYKEKSAPAIIGNCSLDHNSWCRSSVSAPQTTLFQASGQCRNSGPLPLHPCSERSPDLLLTYSYPRNPDGNGSHLRTQQISTPHFNKPWLETAEVANDGDLELVA</sequence>
<dbReference type="EMBL" id="BGPR01015564">
    <property type="protein sequence ID" value="GBN69756.1"/>
    <property type="molecule type" value="Genomic_DNA"/>
</dbReference>
<comment type="caution">
    <text evidence="1">The sequence shown here is derived from an EMBL/GenBank/DDBJ whole genome shotgun (WGS) entry which is preliminary data.</text>
</comment>
<evidence type="ECO:0000313" key="1">
    <source>
        <dbReference type="EMBL" id="GBN69756.1"/>
    </source>
</evidence>
<dbReference type="Proteomes" id="UP000499080">
    <property type="component" value="Unassembled WGS sequence"/>
</dbReference>
<name>A0A4Y2R2T8_ARAVE</name>